<reference evidence="1 2" key="1">
    <citation type="journal article" date="2019" name="Commun. Biol.">
        <title>The bagworm genome reveals a unique fibroin gene that provides high tensile strength.</title>
        <authorList>
            <person name="Kono N."/>
            <person name="Nakamura H."/>
            <person name="Ohtoshi R."/>
            <person name="Tomita M."/>
            <person name="Numata K."/>
            <person name="Arakawa K."/>
        </authorList>
    </citation>
    <scope>NUCLEOTIDE SEQUENCE [LARGE SCALE GENOMIC DNA]</scope>
</reference>
<dbReference type="AlphaFoldDB" id="A0A4C1VGT9"/>
<organism evidence="1 2">
    <name type="scientific">Eumeta variegata</name>
    <name type="common">Bagworm moth</name>
    <name type="synonym">Eumeta japonica</name>
    <dbReference type="NCBI Taxonomy" id="151549"/>
    <lineage>
        <taxon>Eukaryota</taxon>
        <taxon>Metazoa</taxon>
        <taxon>Ecdysozoa</taxon>
        <taxon>Arthropoda</taxon>
        <taxon>Hexapoda</taxon>
        <taxon>Insecta</taxon>
        <taxon>Pterygota</taxon>
        <taxon>Neoptera</taxon>
        <taxon>Endopterygota</taxon>
        <taxon>Lepidoptera</taxon>
        <taxon>Glossata</taxon>
        <taxon>Ditrysia</taxon>
        <taxon>Tineoidea</taxon>
        <taxon>Psychidae</taxon>
        <taxon>Oiketicinae</taxon>
        <taxon>Eumeta</taxon>
    </lineage>
</organism>
<evidence type="ECO:0000313" key="1">
    <source>
        <dbReference type="EMBL" id="GBP37681.1"/>
    </source>
</evidence>
<sequence length="170" mass="19762">MRDTYEPAFLVCKRPIHTHRPARLAASPPPESALLTDTSDPTGVVSAVPTFQKEVHSFLEGYLVQWEYRQWVKFSKYYMVATIRDTRRWMQSRMTLEIKYDFVCPVICERVTSKYSGALDTLDMIGPGRSVSLFRRPCYLWSALSRQLWAVSVCERLTVIMNLERFSVLL</sequence>
<dbReference type="Proteomes" id="UP000299102">
    <property type="component" value="Unassembled WGS sequence"/>
</dbReference>
<accession>A0A4C1VGT9</accession>
<protein>
    <submittedName>
        <fullName evidence="1">Uncharacterized protein</fullName>
    </submittedName>
</protein>
<gene>
    <name evidence="1" type="ORF">EVAR_23730_1</name>
</gene>
<comment type="caution">
    <text evidence="1">The sequence shown here is derived from an EMBL/GenBank/DDBJ whole genome shotgun (WGS) entry which is preliminary data.</text>
</comment>
<proteinExistence type="predicted"/>
<name>A0A4C1VGT9_EUMVA</name>
<dbReference type="EMBL" id="BGZK01000337">
    <property type="protein sequence ID" value="GBP37681.1"/>
    <property type="molecule type" value="Genomic_DNA"/>
</dbReference>
<evidence type="ECO:0000313" key="2">
    <source>
        <dbReference type="Proteomes" id="UP000299102"/>
    </source>
</evidence>
<keyword evidence="2" id="KW-1185">Reference proteome</keyword>